<dbReference type="InterPro" id="IPR058163">
    <property type="entry name" value="LysR-type_TF_proteobact-type"/>
</dbReference>
<dbReference type="SUPFAM" id="SSF46785">
    <property type="entry name" value="Winged helix' DNA-binding domain"/>
    <property type="match status" value="1"/>
</dbReference>
<dbReference type="PANTHER" id="PTHR30537">
    <property type="entry name" value="HTH-TYPE TRANSCRIPTIONAL REGULATOR"/>
    <property type="match status" value="1"/>
</dbReference>
<dbReference type="Gene3D" id="1.10.10.10">
    <property type="entry name" value="Winged helix-like DNA-binding domain superfamily/Winged helix DNA-binding domain"/>
    <property type="match status" value="1"/>
</dbReference>
<evidence type="ECO:0000313" key="7">
    <source>
        <dbReference type="Proteomes" id="UP000633943"/>
    </source>
</evidence>
<feature type="domain" description="HTH lysR-type" evidence="5">
    <location>
        <begin position="7"/>
        <end position="64"/>
    </location>
</feature>
<dbReference type="SUPFAM" id="SSF53850">
    <property type="entry name" value="Periplasmic binding protein-like II"/>
    <property type="match status" value="1"/>
</dbReference>
<evidence type="ECO:0000256" key="2">
    <source>
        <dbReference type="ARBA" id="ARBA00023015"/>
    </source>
</evidence>
<proteinExistence type="inferred from homology"/>
<dbReference type="Pfam" id="PF03466">
    <property type="entry name" value="LysR_substrate"/>
    <property type="match status" value="1"/>
</dbReference>
<reference evidence="6 7" key="1">
    <citation type="submission" date="2019-12" db="EMBL/GenBank/DDBJ databases">
        <title>Comparative genomics gives insights into the taxonomy of the Azoarcus-Aromatoleum group and reveals separate origins of nif in the plant-associated Azoarcus and non-plant-associated Aromatoleum sub-groups.</title>
        <authorList>
            <person name="Lafos M."/>
            <person name="Maluk M."/>
            <person name="Batista M."/>
            <person name="Junghare M."/>
            <person name="Carmona M."/>
            <person name="Faoro H."/>
            <person name="Cruz L.M."/>
            <person name="Battistoni F."/>
            <person name="De Souza E."/>
            <person name="Pedrosa F."/>
            <person name="Chen W.-M."/>
            <person name="Poole P.S."/>
            <person name="Dixon R.A."/>
            <person name="James E.K."/>
        </authorList>
    </citation>
    <scope>NUCLEOTIDE SEQUENCE [LARGE SCALE GENOMIC DNA]</scope>
    <source>
        <strain evidence="6 7">PbN1</strain>
    </source>
</reference>
<dbReference type="InterPro" id="IPR036388">
    <property type="entry name" value="WH-like_DNA-bd_sf"/>
</dbReference>
<evidence type="ECO:0000259" key="5">
    <source>
        <dbReference type="PROSITE" id="PS50931"/>
    </source>
</evidence>
<evidence type="ECO:0000256" key="4">
    <source>
        <dbReference type="ARBA" id="ARBA00023163"/>
    </source>
</evidence>
<keyword evidence="2" id="KW-0805">Transcription regulation</keyword>
<comment type="similarity">
    <text evidence="1">Belongs to the LysR transcriptional regulatory family.</text>
</comment>
<dbReference type="EMBL" id="WTVP01000049">
    <property type="protein sequence ID" value="NMG16842.1"/>
    <property type="molecule type" value="Genomic_DNA"/>
</dbReference>
<dbReference type="PANTHER" id="PTHR30537:SF66">
    <property type="entry name" value="IRON-REGULATED VIRULENCE REGULATORY PROTEIN IRGB"/>
    <property type="match status" value="1"/>
</dbReference>
<evidence type="ECO:0000313" key="6">
    <source>
        <dbReference type="EMBL" id="NMG16842.1"/>
    </source>
</evidence>
<dbReference type="PROSITE" id="PS50931">
    <property type="entry name" value="HTH_LYSR"/>
    <property type="match status" value="1"/>
</dbReference>
<dbReference type="InterPro" id="IPR000847">
    <property type="entry name" value="LysR_HTH_N"/>
</dbReference>
<comment type="caution">
    <text evidence="6">The sequence shown here is derived from an EMBL/GenBank/DDBJ whole genome shotgun (WGS) entry which is preliminary data.</text>
</comment>
<dbReference type="CDD" id="cd08422">
    <property type="entry name" value="PBP2_CrgA_like"/>
    <property type="match status" value="1"/>
</dbReference>
<gene>
    <name evidence="6" type="ORF">GPA24_15115</name>
</gene>
<sequence length="302" mass="32825">MATADHIDLNALLIFAAVAEAGGFTAAADRLGIAKGKVSLEVSRLEAQLGVGLFSRTTRRVALTAAGHTLYAECIPQLRGVEEALTQLGSGSTELSGTLRIGCTVDHAVQSLAHVVAGFAALHPHLQVDLRTSDRVTDVVEEGLDLTFRLGWLRDSSMRAIKLADFEQRIVASPDYLRRAGQPKYPEDLAQHEWIALSLLRSPLTWTFTSPGGETRTIRTRARLRADSSAAMRALLESGAGISVLDQFSAEQSLRSGRLVRLLPDWSLPGGGLYAVYPPGRHLPVRVRSFIDFYRSSLRTLV</sequence>
<dbReference type="Proteomes" id="UP000633943">
    <property type="component" value="Unassembled WGS sequence"/>
</dbReference>
<evidence type="ECO:0000256" key="3">
    <source>
        <dbReference type="ARBA" id="ARBA00023125"/>
    </source>
</evidence>
<keyword evidence="3" id="KW-0238">DNA-binding</keyword>
<dbReference type="Pfam" id="PF00126">
    <property type="entry name" value="HTH_1"/>
    <property type="match status" value="1"/>
</dbReference>
<dbReference type="RefSeq" id="WP_169203400.1">
    <property type="nucleotide sequence ID" value="NZ_CP059467.1"/>
</dbReference>
<protein>
    <submittedName>
        <fullName evidence="6">LysR family transcriptional regulator</fullName>
    </submittedName>
</protein>
<accession>A0ABX1NY09</accession>
<dbReference type="InterPro" id="IPR005119">
    <property type="entry name" value="LysR_subst-bd"/>
</dbReference>
<dbReference type="Gene3D" id="3.40.190.290">
    <property type="match status" value="1"/>
</dbReference>
<evidence type="ECO:0000256" key="1">
    <source>
        <dbReference type="ARBA" id="ARBA00009437"/>
    </source>
</evidence>
<dbReference type="InterPro" id="IPR036390">
    <property type="entry name" value="WH_DNA-bd_sf"/>
</dbReference>
<dbReference type="PRINTS" id="PR00039">
    <property type="entry name" value="HTHLYSR"/>
</dbReference>
<organism evidence="6 7">
    <name type="scientific">Aromatoleum bremense</name>
    <dbReference type="NCBI Taxonomy" id="76115"/>
    <lineage>
        <taxon>Bacteria</taxon>
        <taxon>Pseudomonadati</taxon>
        <taxon>Pseudomonadota</taxon>
        <taxon>Betaproteobacteria</taxon>
        <taxon>Rhodocyclales</taxon>
        <taxon>Rhodocyclaceae</taxon>
        <taxon>Aromatoleum</taxon>
    </lineage>
</organism>
<name>A0ABX1NY09_9RHOO</name>
<keyword evidence="7" id="KW-1185">Reference proteome</keyword>
<keyword evidence="4" id="KW-0804">Transcription</keyword>